<dbReference type="InterPro" id="IPR036388">
    <property type="entry name" value="WH-like_DNA-bd_sf"/>
</dbReference>
<evidence type="ECO:0000256" key="6">
    <source>
        <dbReference type="ARBA" id="ARBA00070406"/>
    </source>
</evidence>
<dbReference type="GO" id="GO:0003700">
    <property type="term" value="F:DNA-binding transcription factor activity"/>
    <property type="evidence" value="ECO:0007669"/>
    <property type="project" value="TreeGrafter"/>
</dbReference>
<evidence type="ECO:0000313" key="10">
    <source>
        <dbReference type="Proteomes" id="UP000284824"/>
    </source>
</evidence>
<dbReference type="SUPFAM" id="SSF55781">
    <property type="entry name" value="GAF domain-like"/>
    <property type="match status" value="1"/>
</dbReference>
<dbReference type="Gene3D" id="3.30.450.40">
    <property type="match status" value="1"/>
</dbReference>
<sequence>MTHPESGVRSVKSAARTIELLELLASRQNRPARLRELSEALGAPRSSLYALIRTLVEHGWVRTDETGSLYSIGIRALLAGTTYLDTDPYLRIAQPHINDLSAKLDETIHFGRLDRTYIVYLATKESSRYVRPFSRVGRRLPAFSTAMGKSLLAERLGTPDEVPIPQPIVPLTPNTLVDKDELRRDLELTRERGYAIDNEENYAGLKCFGFALRYSSPATDAISCSVPIASMTDEREREIVEAMEKVRLAIERMAPIDLSAPGWV</sequence>
<keyword evidence="3" id="KW-0238">DNA-binding</keyword>
<dbReference type="PANTHER" id="PTHR30136:SF24">
    <property type="entry name" value="HTH-TYPE TRANSCRIPTIONAL REPRESSOR ALLR"/>
    <property type="match status" value="1"/>
</dbReference>
<dbReference type="PANTHER" id="PTHR30136">
    <property type="entry name" value="HELIX-TURN-HELIX TRANSCRIPTIONAL REGULATOR, ICLR FAMILY"/>
    <property type="match status" value="1"/>
</dbReference>
<evidence type="ECO:0000256" key="1">
    <source>
        <dbReference type="ARBA" id="ARBA00022798"/>
    </source>
</evidence>
<dbReference type="EMBL" id="SAUN01000001">
    <property type="protein sequence ID" value="RVX38662.1"/>
    <property type="molecule type" value="Genomic_DNA"/>
</dbReference>
<keyword evidence="1" id="KW-0319">Glycerol metabolism</keyword>
<dbReference type="Pfam" id="PF01614">
    <property type="entry name" value="IclR_C"/>
    <property type="match status" value="1"/>
</dbReference>
<dbReference type="OrthoDB" id="3730822at2"/>
<keyword evidence="10" id="KW-1185">Reference proteome</keyword>
<dbReference type="InterPro" id="IPR005471">
    <property type="entry name" value="Tscrpt_reg_IclR_N"/>
</dbReference>
<accession>A0A438LYV0</accession>
<comment type="function">
    <text evidence="5">May be an activator protein for the gylABX operon.</text>
</comment>
<name>A0A438LYV0_9ACTN</name>
<dbReference type="RefSeq" id="WP_127931268.1">
    <property type="nucleotide sequence ID" value="NZ_SAUN01000001.1"/>
</dbReference>
<dbReference type="SMART" id="SM00346">
    <property type="entry name" value="HTH_ICLR"/>
    <property type="match status" value="1"/>
</dbReference>
<dbReference type="SUPFAM" id="SSF46785">
    <property type="entry name" value="Winged helix' DNA-binding domain"/>
    <property type="match status" value="1"/>
</dbReference>
<keyword evidence="4" id="KW-0804">Transcription</keyword>
<dbReference type="Gene3D" id="1.10.10.10">
    <property type="entry name" value="Winged helix-like DNA-binding domain superfamily/Winged helix DNA-binding domain"/>
    <property type="match status" value="1"/>
</dbReference>
<feature type="domain" description="IclR-ED" evidence="8">
    <location>
        <begin position="75"/>
        <end position="256"/>
    </location>
</feature>
<evidence type="ECO:0000256" key="5">
    <source>
        <dbReference type="ARBA" id="ARBA00058938"/>
    </source>
</evidence>
<dbReference type="InterPro" id="IPR036390">
    <property type="entry name" value="WH_DNA-bd_sf"/>
</dbReference>
<evidence type="ECO:0000259" key="7">
    <source>
        <dbReference type="PROSITE" id="PS51077"/>
    </source>
</evidence>
<evidence type="ECO:0000256" key="4">
    <source>
        <dbReference type="ARBA" id="ARBA00023163"/>
    </source>
</evidence>
<dbReference type="InterPro" id="IPR050707">
    <property type="entry name" value="HTH_MetabolicPath_Reg"/>
</dbReference>
<dbReference type="InterPro" id="IPR014757">
    <property type="entry name" value="Tscrpt_reg_IclR_C"/>
</dbReference>
<feature type="domain" description="HTH iclR-type" evidence="7">
    <location>
        <begin position="11"/>
        <end position="74"/>
    </location>
</feature>
<protein>
    <recommendedName>
        <fullName evidence="6">Glycerol operon regulatory protein</fullName>
    </recommendedName>
</protein>
<dbReference type="FunFam" id="1.10.10.10:FF:000056">
    <property type="entry name" value="IclR family transcriptional regulator"/>
    <property type="match status" value="1"/>
</dbReference>
<dbReference type="AlphaFoldDB" id="A0A438LYV0"/>
<reference evidence="9 10" key="1">
    <citation type="submission" date="2019-01" db="EMBL/GenBank/DDBJ databases">
        <title>Sequencing the genomes of 1000 actinobacteria strains.</title>
        <authorList>
            <person name="Klenk H.-P."/>
        </authorList>
    </citation>
    <scope>NUCLEOTIDE SEQUENCE [LARGE SCALE GENOMIC DNA]</scope>
    <source>
        <strain evidence="9 10">DSM 43925</strain>
    </source>
</reference>
<organism evidence="9 10">
    <name type="scientific">Nonomuraea polychroma</name>
    <dbReference type="NCBI Taxonomy" id="46176"/>
    <lineage>
        <taxon>Bacteria</taxon>
        <taxon>Bacillati</taxon>
        <taxon>Actinomycetota</taxon>
        <taxon>Actinomycetes</taxon>
        <taxon>Streptosporangiales</taxon>
        <taxon>Streptosporangiaceae</taxon>
        <taxon>Nonomuraea</taxon>
    </lineage>
</organism>
<evidence type="ECO:0000256" key="2">
    <source>
        <dbReference type="ARBA" id="ARBA00023015"/>
    </source>
</evidence>
<dbReference type="InterPro" id="IPR029016">
    <property type="entry name" value="GAF-like_dom_sf"/>
</dbReference>
<dbReference type="Pfam" id="PF09339">
    <property type="entry name" value="HTH_IclR"/>
    <property type="match status" value="1"/>
</dbReference>
<dbReference type="PROSITE" id="PS51077">
    <property type="entry name" value="HTH_ICLR"/>
    <property type="match status" value="1"/>
</dbReference>
<proteinExistence type="predicted"/>
<evidence type="ECO:0000313" key="9">
    <source>
        <dbReference type="EMBL" id="RVX38662.1"/>
    </source>
</evidence>
<dbReference type="GO" id="GO:0045892">
    <property type="term" value="P:negative regulation of DNA-templated transcription"/>
    <property type="evidence" value="ECO:0007669"/>
    <property type="project" value="TreeGrafter"/>
</dbReference>
<evidence type="ECO:0000259" key="8">
    <source>
        <dbReference type="PROSITE" id="PS51078"/>
    </source>
</evidence>
<dbReference type="Proteomes" id="UP000284824">
    <property type="component" value="Unassembled WGS sequence"/>
</dbReference>
<keyword evidence="2" id="KW-0805">Transcription regulation</keyword>
<dbReference type="PROSITE" id="PS51078">
    <property type="entry name" value="ICLR_ED"/>
    <property type="match status" value="1"/>
</dbReference>
<evidence type="ECO:0000256" key="3">
    <source>
        <dbReference type="ARBA" id="ARBA00023125"/>
    </source>
</evidence>
<dbReference type="GO" id="GO:0003677">
    <property type="term" value="F:DNA binding"/>
    <property type="evidence" value="ECO:0007669"/>
    <property type="project" value="UniProtKB-KW"/>
</dbReference>
<dbReference type="GO" id="GO:0006071">
    <property type="term" value="P:glycerol metabolic process"/>
    <property type="evidence" value="ECO:0007669"/>
    <property type="project" value="UniProtKB-KW"/>
</dbReference>
<gene>
    <name evidence="9" type="ORF">EDD27_0984</name>
</gene>
<comment type="caution">
    <text evidence="9">The sequence shown here is derived from an EMBL/GenBank/DDBJ whole genome shotgun (WGS) entry which is preliminary data.</text>
</comment>